<dbReference type="EMBL" id="BNAQ01000002">
    <property type="protein sequence ID" value="GHH15936.1"/>
    <property type="molecule type" value="Genomic_DNA"/>
</dbReference>
<name>A0ABQ3LJE7_9SPHN</name>
<reference evidence="4" key="1">
    <citation type="journal article" date="2019" name="Int. J. Syst. Evol. Microbiol.">
        <title>The Global Catalogue of Microorganisms (GCM) 10K type strain sequencing project: providing services to taxonomists for standard genome sequencing and annotation.</title>
        <authorList>
            <consortium name="The Broad Institute Genomics Platform"/>
            <consortium name="The Broad Institute Genome Sequencing Center for Infectious Disease"/>
            <person name="Wu L."/>
            <person name="Ma J."/>
        </authorList>
    </citation>
    <scope>NUCLEOTIDE SEQUENCE [LARGE SCALE GENOMIC DNA]</scope>
    <source>
        <strain evidence="4">CGMCC 1.8957</strain>
    </source>
</reference>
<evidence type="ECO:0000313" key="4">
    <source>
        <dbReference type="Proteomes" id="UP000652430"/>
    </source>
</evidence>
<dbReference type="PANTHER" id="PTHR43569">
    <property type="entry name" value="AMIDOHYDROLASE"/>
    <property type="match status" value="1"/>
</dbReference>
<protein>
    <recommendedName>
        <fullName evidence="2">Amidohydrolase-related domain-containing protein</fullName>
    </recommendedName>
</protein>
<feature type="domain" description="Amidohydrolase-related" evidence="2">
    <location>
        <begin position="13"/>
        <end position="304"/>
    </location>
</feature>
<proteinExistence type="inferred from homology"/>
<gene>
    <name evidence="3" type="ORF">GCM10008023_19390</name>
</gene>
<comment type="similarity">
    <text evidence="1">Belongs to the metallo-dependent hydrolases superfamily.</text>
</comment>
<dbReference type="InterPro" id="IPR052350">
    <property type="entry name" value="Metallo-dep_Lactonases"/>
</dbReference>
<evidence type="ECO:0000259" key="2">
    <source>
        <dbReference type="Pfam" id="PF04909"/>
    </source>
</evidence>
<dbReference type="SUPFAM" id="SSF51556">
    <property type="entry name" value="Metallo-dependent hydrolases"/>
    <property type="match status" value="1"/>
</dbReference>
<evidence type="ECO:0000313" key="3">
    <source>
        <dbReference type="EMBL" id="GHH15936.1"/>
    </source>
</evidence>
<dbReference type="Pfam" id="PF04909">
    <property type="entry name" value="Amidohydro_2"/>
    <property type="match status" value="1"/>
</dbReference>
<keyword evidence="4" id="KW-1185">Reference proteome</keyword>
<dbReference type="PANTHER" id="PTHR43569:SF1">
    <property type="entry name" value="BLL3371 PROTEIN"/>
    <property type="match status" value="1"/>
</dbReference>
<dbReference type="Gene3D" id="3.20.20.140">
    <property type="entry name" value="Metal-dependent hydrolases"/>
    <property type="match status" value="1"/>
</dbReference>
<evidence type="ECO:0000256" key="1">
    <source>
        <dbReference type="ARBA" id="ARBA00038310"/>
    </source>
</evidence>
<accession>A0ABQ3LJE7</accession>
<dbReference type="InterPro" id="IPR032466">
    <property type="entry name" value="Metal_Hydrolase"/>
</dbReference>
<comment type="caution">
    <text evidence="3">The sequence shown here is derived from an EMBL/GenBank/DDBJ whole genome shotgun (WGS) entry which is preliminary data.</text>
</comment>
<organism evidence="3 4">
    <name type="scientific">Sphingomonas glacialis</name>
    <dbReference type="NCBI Taxonomy" id="658225"/>
    <lineage>
        <taxon>Bacteria</taxon>
        <taxon>Pseudomonadati</taxon>
        <taxon>Pseudomonadota</taxon>
        <taxon>Alphaproteobacteria</taxon>
        <taxon>Sphingomonadales</taxon>
        <taxon>Sphingomonadaceae</taxon>
        <taxon>Sphingomonas</taxon>
    </lineage>
</organism>
<sequence length="308" mass="33840">MLSRRGFVTIPFVDAHIHLWELGRIRYPWLTPPFAEDGPNGSVEAIARDYTLADYRADMARWNVVGAVHIDAGADPAQALDETEWLEGVADAGGLPSAIVAFARLDDPDVEALLAQQAAHPRVRGIRHIVNWHADPLRSYTPRDVTQDAQWGAGFALLAKYGLSFDLQCYPAQMAGLAPLIARHPDVPVIINHLGMPVISDPDGIAQWRAGLETLAALPHVAIKLSGLGFIDRDWTLDSVRPFLLAAIDLFGTDRCLFASDSPTDTLFASIERTMAAFHAIAADFSDDEQRDLFARNANRLYRLGLDL</sequence>
<dbReference type="InterPro" id="IPR006680">
    <property type="entry name" value="Amidohydro-rel"/>
</dbReference>
<dbReference type="Proteomes" id="UP000652430">
    <property type="component" value="Unassembled WGS sequence"/>
</dbReference>